<proteinExistence type="predicted"/>
<dbReference type="AlphaFoldDB" id="A0A0D8ZM18"/>
<protein>
    <submittedName>
        <fullName evidence="1">Uncharacterized protein</fullName>
    </submittedName>
</protein>
<dbReference type="Proteomes" id="UP000032452">
    <property type="component" value="Unassembled WGS sequence"/>
</dbReference>
<dbReference type="EMBL" id="JYON01000042">
    <property type="protein sequence ID" value="KJH69484.1"/>
    <property type="molecule type" value="Genomic_DNA"/>
</dbReference>
<keyword evidence="2" id="KW-1185">Reference proteome</keyword>
<reference evidence="1 2" key="1">
    <citation type="submission" date="2015-02" db="EMBL/GenBank/DDBJ databases">
        <title>Draft genome of a novel marine cyanobacterium (Chroococcales) isolated from South Atlantic Ocean.</title>
        <authorList>
            <person name="Rigonato J."/>
            <person name="Alvarenga D.O."/>
            <person name="Branco L.H."/>
            <person name="Varani A.M."/>
            <person name="Brandini F.P."/>
            <person name="Fiore M.F."/>
        </authorList>
    </citation>
    <scope>NUCLEOTIDE SEQUENCE [LARGE SCALE GENOMIC DNA]</scope>
    <source>
        <strain evidence="1 2">CENA595</strain>
    </source>
</reference>
<sequence length="114" mass="12880">MANLPNTTTTTVLELQRRLLKIINEATAVGFIILEQYGETEITLVALEDLQNVRERANTYYSRFYTLLLRIAESQPFATNAMLNLLARSIEDAQATADGSEATIQEEKRNFNLP</sequence>
<dbReference type="OrthoDB" id="573315at2"/>
<gene>
    <name evidence="1" type="ORF">UH38_23555</name>
</gene>
<dbReference type="STRING" id="1618023.UH38_23555"/>
<evidence type="ECO:0000313" key="2">
    <source>
        <dbReference type="Proteomes" id="UP000032452"/>
    </source>
</evidence>
<comment type="caution">
    <text evidence="1">The sequence shown here is derived from an EMBL/GenBank/DDBJ whole genome shotgun (WGS) entry which is preliminary data.</text>
</comment>
<accession>A0A0D8ZM18</accession>
<organism evidence="1 2">
    <name type="scientific">Aliterella atlantica CENA595</name>
    <dbReference type="NCBI Taxonomy" id="1618023"/>
    <lineage>
        <taxon>Bacteria</taxon>
        <taxon>Bacillati</taxon>
        <taxon>Cyanobacteriota</taxon>
        <taxon>Cyanophyceae</taxon>
        <taxon>Chroococcidiopsidales</taxon>
        <taxon>Aliterellaceae</taxon>
        <taxon>Aliterella</taxon>
    </lineage>
</organism>
<evidence type="ECO:0000313" key="1">
    <source>
        <dbReference type="EMBL" id="KJH69484.1"/>
    </source>
</evidence>
<dbReference type="RefSeq" id="WP_045057155.1">
    <property type="nucleotide sequence ID" value="NZ_CAWMDP010000052.1"/>
</dbReference>
<name>A0A0D8ZM18_9CYAN</name>